<reference evidence="1" key="1">
    <citation type="submission" date="2014-09" db="EMBL/GenBank/DDBJ databases">
        <authorList>
            <person name="Magalhaes I.L.F."/>
            <person name="Oliveira U."/>
            <person name="Santos F.R."/>
            <person name="Vidigal T.H.D.A."/>
            <person name="Brescovit A.D."/>
            <person name="Santos A.J."/>
        </authorList>
    </citation>
    <scope>NUCLEOTIDE SEQUENCE</scope>
    <source>
        <tissue evidence="1">Shoot tissue taken approximately 20 cm above the soil surface</tissue>
    </source>
</reference>
<reference evidence="1" key="2">
    <citation type="journal article" date="2015" name="Data Brief">
        <title>Shoot transcriptome of the giant reed, Arundo donax.</title>
        <authorList>
            <person name="Barrero R.A."/>
            <person name="Guerrero F.D."/>
            <person name="Moolhuijzen P."/>
            <person name="Goolsby J.A."/>
            <person name="Tidwell J."/>
            <person name="Bellgard S.E."/>
            <person name="Bellgard M.I."/>
        </authorList>
    </citation>
    <scope>NUCLEOTIDE SEQUENCE</scope>
    <source>
        <tissue evidence="1">Shoot tissue taken approximately 20 cm above the soil surface</tissue>
    </source>
</reference>
<proteinExistence type="predicted"/>
<evidence type="ECO:0000313" key="1">
    <source>
        <dbReference type="EMBL" id="JAD34083.1"/>
    </source>
</evidence>
<organism evidence="1">
    <name type="scientific">Arundo donax</name>
    <name type="common">Giant reed</name>
    <name type="synonym">Donax arundinaceus</name>
    <dbReference type="NCBI Taxonomy" id="35708"/>
    <lineage>
        <taxon>Eukaryota</taxon>
        <taxon>Viridiplantae</taxon>
        <taxon>Streptophyta</taxon>
        <taxon>Embryophyta</taxon>
        <taxon>Tracheophyta</taxon>
        <taxon>Spermatophyta</taxon>
        <taxon>Magnoliopsida</taxon>
        <taxon>Liliopsida</taxon>
        <taxon>Poales</taxon>
        <taxon>Poaceae</taxon>
        <taxon>PACMAD clade</taxon>
        <taxon>Arundinoideae</taxon>
        <taxon>Arundineae</taxon>
        <taxon>Arundo</taxon>
    </lineage>
</organism>
<dbReference type="AlphaFoldDB" id="A0A0A8Z8U5"/>
<dbReference type="EMBL" id="GBRH01263812">
    <property type="protein sequence ID" value="JAD34083.1"/>
    <property type="molecule type" value="Transcribed_RNA"/>
</dbReference>
<name>A0A0A8Z8U5_ARUDO</name>
<accession>A0A0A8Z8U5</accession>
<protein>
    <submittedName>
        <fullName evidence="1">Uncharacterized protein</fullName>
    </submittedName>
</protein>
<sequence length="24" mass="2848">MIMCKHSNMVLAMFILIPWPKLET</sequence>